<comment type="caution">
    <text evidence="5">The sequence shown here is derived from an EMBL/GenBank/DDBJ whole genome shotgun (WGS) entry which is preliminary data.</text>
</comment>
<feature type="compositionally biased region" description="Basic and acidic residues" evidence="2">
    <location>
        <begin position="556"/>
        <end position="566"/>
    </location>
</feature>
<keyword evidence="6" id="KW-1185">Reference proteome</keyword>
<evidence type="ECO:0000259" key="3">
    <source>
        <dbReference type="Pfam" id="PF07477"/>
    </source>
</evidence>
<evidence type="ECO:0000259" key="4">
    <source>
        <dbReference type="Pfam" id="PF07488"/>
    </source>
</evidence>
<protein>
    <submittedName>
        <fullName evidence="5">Xylan alpha-(1-&gt;2)-glucuronosidase</fullName>
    </submittedName>
</protein>
<organism evidence="5 6">
    <name type="scientific">Plantactinospora endophytica</name>
    <dbReference type="NCBI Taxonomy" id="673535"/>
    <lineage>
        <taxon>Bacteria</taxon>
        <taxon>Bacillati</taxon>
        <taxon>Actinomycetota</taxon>
        <taxon>Actinomycetes</taxon>
        <taxon>Micromonosporales</taxon>
        <taxon>Micromonosporaceae</taxon>
        <taxon>Plantactinospora</taxon>
    </lineage>
</organism>
<feature type="domain" description="Glycosyl hydrolase family 67 catalytic" evidence="4">
    <location>
        <begin position="154"/>
        <end position="485"/>
    </location>
</feature>
<dbReference type="Gene3D" id="3.90.1330.10">
    <property type="entry name" value="Alpha-glucuronidase, C-terminal domain"/>
    <property type="match status" value="1"/>
</dbReference>
<feature type="compositionally biased region" description="Gly residues" evidence="2">
    <location>
        <begin position="536"/>
        <end position="547"/>
    </location>
</feature>
<evidence type="ECO:0000313" key="5">
    <source>
        <dbReference type="EMBL" id="GIG92260.1"/>
    </source>
</evidence>
<name>A0ABQ4EBZ0_9ACTN</name>
<dbReference type="InterPro" id="IPR029018">
    <property type="entry name" value="Hex-like_dom2"/>
</dbReference>
<dbReference type="SUPFAM" id="SSF55545">
    <property type="entry name" value="beta-N-acetylhexosaminidase-like domain"/>
    <property type="match status" value="1"/>
</dbReference>
<feature type="domain" description="Glycosyl hydrolase family 67 C-terminal" evidence="3">
    <location>
        <begin position="566"/>
        <end position="751"/>
    </location>
</feature>
<feature type="domain" description="Glycosyl hydrolase family 67 C-terminal" evidence="3">
    <location>
        <begin position="486"/>
        <end position="523"/>
    </location>
</feature>
<dbReference type="Gene3D" id="3.20.20.80">
    <property type="entry name" value="Glycosidases"/>
    <property type="match status" value="1"/>
</dbReference>
<dbReference type="Proteomes" id="UP000646749">
    <property type="component" value="Unassembled WGS sequence"/>
</dbReference>
<dbReference type="InterPro" id="IPR011100">
    <property type="entry name" value="Glyco_hydro_67_cat"/>
</dbReference>
<evidence type="ECO:0000313" key="6">
    <source>
        <dbReference type="Proteomes" id="UP000646749"/>
    </source>
</evidence>
<dbReference type="InterPro" id="IPR011099">
    <property type="entry name" value="Glyco_hydro_67_C"/>
</dbReference>
<dbReference type="InterPro" id="IPR017853">
    <property type="entry name" value="GH"/>
</dbReference>
<feature type="region of interest" description="Disordered" evidence="2">
    <location>
        <begin position="523"/>
        <end position="566"/>
    </location>
</feature>
<keyword evidence="1" id="KW-0378">Hydrolase</keyword>
<evidence type="ECO:0000256" key="1">
    <source>
        <dbReference type="ARBA" id="ARBA00022801"/>
    </source>
</evidence>
<dbReference type="Gene3D" id="3.30.379.10">
    <property type="entry name" value="Chitobiase/beta-hexosaminidase domain 2-like"/>
    <property type="match status" value="1"/>
</dbReference>
<dbReference type="Pfam" id="PF07477">
    <property type="entry name" value="Glyco_hydro_67C"/>
    <property type="match status" value="2"/>
</dbReference>
<accession>A0ABQ4EBZ0</accession>
<evidence type="ECO:0000256" key="2">
    <source>
        <dbReference type="SAM" id="MobiDB-lite"/>
    </source>
</evidence>
<dbReference type="PANTHER" id="PTHR39207:SF1">
    <property type="entry name" value="ALPHA-GLUCURONIDASE A"/>
    <property type="match status" value="1"/>
</dbReference>
<sequence length="754" mass="81582">MTSTDPSRPHPAWLPPEAFRAIGAHHTLVYGDGTLVDTVYDEVGRARARYGGTVRRLSGQATEPERAGADETPADLVLALAPTGSPPAGGALPAEVGSELGAEVAGLGPEGFALARRGGVTVLLAAAPAGLLYGLFHLVRLGPAAFGADRPVEAHRPALRLRLVSHWDNLDVHPVMGQVERGYAGGSIFWRDGAPAGDPERIRAYARLLAACGMNAMTVNNVNVHGTATRLLTDRLDDVAAIADLVRPYGIRVHLSVNFAAPVSLGELPTADPLDERVRAWWAKAAGRLYEAIPDFGGFMVKADSEGQPGPYRYRRDHADGANMLADALAPFGGVVHWRAFVYNHRQDWRDRSTDRARAAYDHFTPLDGRFRDNVILQVKHGPIDFQVREPVSPVLTAMPNTRLALEVQATQEYTGQQRHVCYLGPYWSEVLRFAPWGPGRPTVASLVAGPADDGDGAPAGNGGGASAGGGGLVVVSNVGDDHYWTGHPLAQANLYAVGRLAWAPDLDPVAVLDEWIDLTFPASATGDPDSEPGAGSDGEPGIGSDGELGTEPDSGSDRKPDADRETLRGTLHALMDDSWRTYERYTAPLGVGFMVAPGHHYGPDVDGYEYSRWGTYHFADRDGVGVDRTRASGTGFTGQYPQPWSDRYESLADCPDNLLLFFHHVPYRHVLRSGATVVQHIYDTHFAGVDQVARMRRRWDRIGGSGLVDAALHARVADRLAEQQRCAEEWRDQVNTYFLRKSGVPDAHGRRIH</sequence>
<proteinExistence type="predicted"/>
<dbReference type="Pfam" id="PF07488">
    <property type="entry name" value="Glyco_hydro_67M"/>
    <property type="match status" value="1"/>
</dbReference>
<dbReference type="EMBL" id="BONW01000042">
    <property type="protein sequence ID" value="GIG92260.1"/>
    <property type="molecule type" value="Genomic_DNA"/>
</dbReference>
<dbReference type="InterPro" id="IPR037054">
    <property type="entry name" value="A-glucoronidase_C_sf"/>
</dbReference>
<dbReference type="RefSeq" id="WP_203870609.1">
    <property type="nucleotide sequence ID" value="NZ_BONW01000042.1"/>
</dbReference>
<gene>
    <name evidence="5" type="primary">aguA</name>
    <name evidence="5" type="ORF">Pen02_71960</name>
</gene>
<reference evidence="5 6" key="1">
    <citation type="submission" date="2021-01" db="EMBL/GenBank/DDBJ databases">
        <title>Whole genome shotgun sequence of Plantactinospora endophytica NBRC 110450.</title>
        <authorList>
            <person name="Komaki H."/>
            <person name="Tamura T."/>
        </authorList>
    </citation>
    <scope>NUCLEOTIDE SEQUENCE [LARGE SCALE GENOMIC DNA]</scope>
    <source>
        <strain evidence="5 6">NBRC 110450</strain>
    </source>
</reference>
<dbReference type="PANTHER" id="PTHR39207">
    <property type="entry name" value="ALPHA-GLUCURONIDASE A"/>
    <property type="match status" value="1"/>
</dbReference>
<dbReference type="SUPFAM" id="SSF51445">
    <property type="entry name" value="(Trans)glycosidases"/>
    <property type="match status" value="2"/>
</dbReference>